<evidence type="ECO:0000256" key="12">
    <source>
        <dbReference type="SAM" id="SignalP"/>
    </source>
</evidence>
<proteinExistence type="inferred from homology"/>
<comment type="pathway">
    <text evidence="3">Sphingolipid metabolism.</text>
</comment>
<feature type="domain" description="Glycosyltransferase 2-like" evidence="13">
    <location>
        <begin position="143"/>
        <end position="318"/>
    </location>
</feature>
<keyword evidence="15" id="KW-1185">Reference proteome</keyword>
<organism evidence="14 15">
    <name type="scientific">Monoraphidium neglectum</name>
    <dbReference type="NCBI Taxonomy" id="145388"/>
    <lineage>
        <taxon>Eukaryota</taxon>
        <taxon>Viridiplantae</taxon>
        <taxon>Chlorophyta</taxon>
        <taxon>core chlorophytes</taxon>
        <taxon>Chlorophyceae</taxon>
        <taxon>CS clade</taxon>
        <taxon>Sphaeropleales</taxon>
        <taxon>Selenastraceae</taxon>
        <taxon>Monoraphidium</taxon>
    </lineage>
</organism>
<dbReference type="Proteomes" id="UP000054498">
    <property type="component" value="Unassembled WGS sequence"/>
</dbReference>
<keyword evidence="9 11" id="KW-1133">Transmembrane helix</keyword>
<comment type="similarity">
    <text evidence="4">Belongs to the glycosyltransferase 2 family.</text>
</comment>
<dbReference type="SUPFAM" id="SSF53448">
    <property type="entry name" value="Nucleotide-diphospho-sugar transferases"/>
    <property type="match status" value="1"/>
</dbReference>
<evidence type="ECO:0000256" key="11">
    <source>
        <dbReference type="SAM" id="Phobius"/>
    </source>
</evidence>
<evidence type="ECO:0000256" key="2">
    <source>
        <dbReference type="ARBA" id="ARBA00004760"/>
    </source>
</evidence>
<dbReference type="EMBL" id="KK100480">
    <property type="protein sequence ID" value="KIZ05624.1"/>
    <property type="molecule type" value="Genomic_DNA"/>
</dbReference>
<dbReference type="GO" id="GO:0008120">
    <property type="term" value="F:ceramide glucosyltransferase activity"/>
    <property type="evidence" value="ECO:0007669"/>
    <property type="project" value="UniProtKB-EC"/>
</dbReference>
<feature type="signal peptide" evidence="12">
    <location>
        <begin position="1"/>
        <end position="26"/>
    </location>
</feature>
<accession>A0A0D2LGI7</accession>
<dbReference type="Pfam" id="PF13632">
    <property type="entry name" value="Glyco_trans_2_3"/>
    <property type="match status" value="1"/>
</dbReference>
<evidence type="ECO:0000256" key="9">
    <source>
        <dbReference type="ARBA" id="ARBA00022989"/>
    </source>
</evidence>
<comment type="subcellular location">
    <subcellularLocation>
        <location evidence="1">Membrane</location>
        <topology evidence="1">Multi-pass membrane protein</topology>
    </subcellularLocation>
</comment>
<dbReference type="PANTHER" id="PTHR12726">
    <property type="entry name" value="CERAMIDE GLUCOSYLTRANSFERASE"/>
    <property type="match status" value="1"/>
</dbReference>
<dbReference type="GeneID" id="25735213"/>
<reference evidence="14 15" key="1">
    <citation type="journal article" date="2013" name="BMC Genomics">
        <title>Reconstruction of the lipid metabolism for the microalga Monoraphidium neglectum from its genome sequence reveals characteristics suitable for biofuel production.</title>
        <authorList>
            <person name="Bogen C."/>
            <person name="Al-Dilaimi A."/>
            <person name="Albersmeier A."/>
            <person name="Wichmann J."/>
            <person name="Grundmann M."/>
            <person name="Rupp O."/>
            <person name="Lauersen K.J."/>
            <person name="Blifernez-Klassen O."/>
            <person name="Kalinowski J."/>
            <person name="Goesmann A."/>
            <person name="Mussgnug J.H."/>
            <person name="Kruse O."/>
        </authorList>
    </citation>
    <scope>NUCLEOTIDE SEQUENCE [LARGE SCALE GENOMIC DNA]</scope>
    <source>
        <strain evidence="14 15">SAG 48.87</strain>
    </source>
</reference>
<dbReference type="AlphaFoldDB" id="A0A0D2LGI7"/>
<dbReference type="InterPro" id="IPR029044">
    <property type="entry name" value="Nucleotide-diphossugar_trans"/>
</dbReference>
<evidence type="ECO:0000256" key="10">
    <source>
        <dbReference type="ARBA" id="ARBA00023136"/>
    </source>
</evidence>
<keyword evidence="12" id="KW-0732">Signal</keyword>
<keyword evidence="8 11" id="KW-0812">Transmembrane</keyword>
<keyword evidence="6" id="KW-0328">Glycosyltransferase</keyword>
<dbReference type="GO" id="GO:0006679">
    <property type="term" value="P:glucosylceramide biosynthetic process"/>
    <property type="evidence" value="ECO:0007669"/>
    <property type="project" value="TreeGrafter"/>
</dbReference>
<dbReference type="PANTHER" id="PTHR12726:SF0">
    <property type="entry name" value="CERAMIDE GLUCOSYLTRANSFERASE"/>
    <property type="match status" value="1"/>
</dbReference>
<evidence type="ECO:0000313" key="15">
    <source>
        <dbReference type="Proteomes" id="UP000054498"/>
    </source>
</evidence>
<dbReference type="InterPro" id="IPR001173">
    <property type="entry name" value="Glyco_trans_2-like"/>
</dbReference>
<name>A0A0D2LGI7_9CHLO</name>
<evidence type="ECO:0000256" key="3">
    <source>
        <dbReference type="ARBA" id="ARBA00004991"/>
    </source>
</evidence>
<evidence type="ECO:0000256" key="7">
    <source>
        <dbReference type="ARBA" id="ARBA00022679"/>
    </source>
</evidence>
<evidence type="ECO:0000256" key="6">
    <source>
        <dbReference type="ARBA" id="ARBA00022676"/>
    </source>
</evidence>
<evidence type="ECO:0000256" key="8">
    <source>
        <dbReference type="ARBA" id="ARBA00022692"/>
    </source>
</evidence>
<dbReference type="EC" id="2.4.1.80" evidence="5"/>
<evidence type="ECO:0000256" key="4">
    <source>
        <dbReference type="ARBA" id="ARBA00006739"/>
    </source>
</evidence>
<protein>
    <recommendedName>
        <fullName evidence="5">ceramide glucosyltransferase</fullName>
        <ecNumber evidence="5">2.4.1.80</ecNumber>
    </recommendedName>
</protein>
<feature type="chain" id="PRO_5002246338" description="ceramide glucosyltransferase" evidence="12">
    <location>
        <begin position="27"/>
        <end position="433"/>
    </location>
</feature>
<dbReference type="RefSeq" id="XP_013904643.1">
    <property type="nucleotide sequence ID" value="XM_014049189.1"/>
</dbReference>
<keyword evidence="7" id="KW-0808">Transferase</keyword>
<sequence length="433" mass="46747">MSAAALLAFMLLMWCCMLVRFKLAIARGMARGERVKKQWRQFRETQAEVVLCLKGGDATLELLFSQLAKQTHRAWHLRVVVDSTEDPAWKLATSAVAAAEAAGASWQSATVEPLEDRRPVSGSLKCAALRQAYSKLLPETAVVINVDGDADARPDWLIMLVSEVCQPGVGAASGNRWFEPHGLGPVGFMRALWGVVCAAVCDELSIPWGGSLAVRREVVEASGWVELMKTSLSEDTALPGSLWAAGWKFVWVTGIVSVDDRPPGDLWPVARWLARQMLCSHLDHPLFRYTILPFSLAAVASLLAAYGATILLSGAMLTIAREIAAATILKPLDLQLPPRATLRWAVGSFVWVHFSQIVSGIGCLWCIFTSSVEWRGVHYGRTGHRHMHILRVDGEAPGDAKSAAAAVAAACKGAAVRAPLVPGAALIKCTKLA</sequence>
<comment type="pathway">
    <text evidence="2">Lipid metabolism; sphingolipid metabolism.</text>
</comment>
<evidence type="ECO:0000259" key="13">
    <source>
        <dbReference type="Pfam" id="PF13632"/>
    </source>
</evidence>
<keyword evidence="10 11" id="KW-0472">Membrane</keyword>
<evidence type="ECO:0000256" key="5">
    <source>
        <dbReference type="ARBA" id="ARBA00012699"/>
    </source>
</evidence>
<dbReference type="GO" id="GO:0016020">
    <property type="term" value="C:membrane"/>
    <property type="evidence" value="ECO:0007669"/>
    <property type="project" value="UniProtKB-SubCell"/>
</dbReference>
<dbReference type="Gene3D" id="3.90.550.10">
    <property type="entry name" value="Spore Coat Polysaccharide Biosynthesis Protein SpsA, Chain A"/>
    <property type="match status" value="1"/>
</dbReference>
<dbReference type="KEGG" id="mng:MNEG_2335"/>
<evidence type="ECO:0000256" key="1">
    <source>
        <dbReference type="ARBA" id="ARBA00004141"/>
    </source>
</evidence>
<evidence type="ECO:0000313" key="14">
    <source>
        <dbReference type="EMBL" id="KIZ05624.1"/>
    </source>
</evidence>
<dbReference type="UniPathway" id="UPA00222"/>
<gene>
    <name evidence="14" type="ORF">MNEG_2335</name>
</gene>
<feature type="transmembrane region" description="Helical" evidence="11">
    <location>
        <begin position="349"/>
        <end position="368"/>
    </location>
</feature>
<dbReference type="InterPro" id="IPR025993">
    <property type="entry name" value="Ceramide_glucosylTrfase"/>
</dbReference>